<reference evidence="1 2" key="1">
    <citation type="submission" date="2023-07" db="EMBL/GenBank/DDBJ databases">
        <title>Genomic Encyclopedia of Type Strains, Phase IV (KMG-IV): sequencing the most valuable type-strain genomes for metagenomic binning, comparative biology and taxonomic classification.</title>
        <authorList>
            <person name="Goeker M."/>
        </authorList>
    </citation>
    <scope>NUCLEOTIDE SEQUENCE [LARGE SCALE GENOMIC DNA]</scope>
    <source>
        <strain evidence="1 2">B1-1</strain>
    </source>
</reference>
<name>A0ABU0M3N6_9HYPH</name>
<dbReference type="EMBL" id="JAUSWJ010000001">
    <property type="protein sequence ID" value="MDQ0515562.1"/>
    <property type="molecule type" value="Genomic_DNA"/>
</dbReference>
<gene>
    <name evidence="1" type="ORF">QO015_001175</name>
</gene>
<evidence type="ECO:0000313" key="2">
    <source>
        <dbReference type="Proteomes" id="UP001223743"/>
    </source>
</evidence>
<evidence type="ECO:0000313" key="1">
    <source>
        <dbReference type="EMBL" id="MDQ0515562.1"/>
    </source>
</evidence>
<protein>
    <submittedName>
        <fullName evidence="1">Uncharacterized protein</fullName>
    </submittedName>
</protein>
<keyword evidence="2" id="KW-1185">Reference proteome</keyword>
<accession>A0ABU0M3N6</accession>
<organism evidence="1 2">
    <name type="scientific">Kaistia geumhonensis</name>
    <dbReference type="NCBI Taxonomy" id="410839"/>
    <lineage>
        <taxon>Bacteria</taxon>
        <taxon>Pseudomonadati</taxon>
        <taxon>Pseudomonadota</taxon>
        <taxon>Alphaproteobacteria</taxon>
        <taxon>Hyphomicrobiales</taxon>
        <taxon>Kaistiaceae</taxon>
        <taxon>Kaistia</taxon>
    </lineage>
</organism>
<proteinExistence type="predicted"/>
<sequence length="34" mass="4284">MATLFKRLMKREHDDHRQVFRDFAGVLERLVRRR</sequence>
<comment type="caution">
    <text evidence="1">The sequence shown here is derived from an EMBL/GenBank/DDBJ whole genome shotgun (WGS) entry which is preliminary data.</text>
</comment>
<dbReference type="Proteomes" id="UP001223743">
    <property type="component" value="Unassembled WGS sequence"/>
</dbReference>